<dbReference type="RefSeq" id="WP_043911637.1">
    <property type="nucleotide sequence ID" value="NZ_JXZB01000002.1"/>
</dbReference>
<evidence type="ECO:0000313" key="5">
    <source>
        <dbReference type="Proteomes" id="UP000032066"/>
    </source>
</evidence>
<dbReference type="EMBL" id="JXZB01000002">
    <property type="protein sequence ID" value="KIQ65372.1"/>
    <property type="molecule type" value="Genomic_DNA"/>
</dbReference>
<dbReference type="OrthoDB" id="103324at2"/>
<dbReference type="Proteomes" id="UP000032066">
    <property type="component" value="Unassembled WGS sequence"/>
</dbReference>
<dbReference type="STRING" id="2064.TR51_15785"/>
<gene>
    <name evidence="4" type="ORF">TR51_15785</name>
</gene>
<comment type="caution">
    <text evidence="4">The sequence shown here is derived from an EMBL/GenBank/DDBJ whole genome shotgun (WGS) entry which is preliminary data.</text>
</comment>
<dbReference type="Pfam" id="PF01494">
    <property type="entry name" value="FAD_binding_3"/>
    <property type="match status" value="1"/>
</dbReference>
<evidence type="ECO:0000256" key="1">
    <source>
        <dbReference type="ARBA" id="ARBA00023002"/>
    </source>
</evidence>
<dbReference type="GO" id="GO:0071949">
    <property type="term" value="F:FAD binding"/>
    <property type="evidence" value="ECO:0007669"/>
    <property type="project" value="InterPro"/>
</dbReference>
<keyword evidence="4" id="KW-0503">Monooxygenase</keyword>
<dbReference type="PANTHER" id="PTHR43476">
    <property type="entry name" value="3-(3-HYDROXY-PHENYL)PROPIONATE/3-HYDROXYCINNAMIC ACID HYDROXYLASE"/>
    <property type="match status" value="1"/>
</dbReference>
<name>A0A0D0PYG6_KITGR</name>
<keyword evidence="1" id="KW-0560">Oxidoreductase</keyword>
<reference evidence="4 5" key="1">
    <citation type="submission" date="2015-02" db="EMBL/GenBank/DDBJ databases">
        <title>Draft genome sequence of Kitasatospora griseola MF730-N6, a bafilomycin, terpentecin and satosporin producer.</title>
        <authorList>
            <person name="Arens J.C."/>
            <person name="Haltli B."/>
            <person name="Kerr R.G."/>
        </authorList>
    </citation>
    <scope>NUCLEOTIDE SEQUENCE [LARGE SCALE GENOMIC DNA]</scope>
    <source>
        <strain evidence="4 5">MF730-N6</strain>
    </source>
</reference>
<sequence length="414" mass="44769">MAKAERIDAVIVGGGIAGSALAAALAGDGHEVLLLERQTVYRDKVRGEVINCWGVAELLELGLEECILKAGGTYVDRFVGFDEIVDPETARARALHLDKMLPGIRGVLDVGHPEACEALSNAAQAAGATVVRGVGDVLVSGGADPRVRYEHNDLEYEVDCRLVVGADGRMSTVRRQLGIGLTQTPPNSLGGGMLVENLDAWPVNVTSIGTEGDLLYFVFPREGGRARLYLLHDVAQKGRFSGPNRHAEFLQAFQLNCLPDREMFATATPSATCAFYPMNDAWADLPFAPGAVLVGDAAGWTDPVIGQGLSIALRDARMVRDALRSSGTWEPKALEPYAREREIRMHRLRISGSVRTTMNMTFTPAGVARRRAYAEVWPTDPVLAGSRMATFKGPFQVPPESFEPEVIERLFALG</sequence>
<dbReference type="InterPro" id="IPR050631">
    <property type="entry name" value="PheA/TfdB_FAD_monoxygenase"/>
</dbReference>
<evidence type="ECO:0000259" key="3">
    <source>
        <dbReference type="Pfam" id="PF01494"/>
    </source>
</evidence>
<dbReference type="InterPro" id="IPR002938">
    <property type="entry name" value="FAD-bd"/>
</dbReference>
<protein>
    <submittedName>
        <fullName evidence="4">Monooxygenase</fullName>
    </submittedName>
</protein>
<evidence type="ECO:0000256" key="2">
    <source>
        <dbReference type="ARBA" id="ARBA00023027"/>
    </source>
</evidence>
<dbReference type="InterPro" id="IPR036188">
    <property type="entry name" value="FAD/NAD-bd_sf"/>
</dbReference>
<dbReference type="AlphaFoldDB" id="A0A0D0PYG6"/>
<dbReference type="GO" id="GO:0004497">
    <property type="term" value="F:monooxygenase activity"/>
    <property type="evidence" value="ECO:0007669"/>
    <property type="project" value="UniProtKB-KW"/>
</dbReference>
<dbReference type="PATRIC" id="fig|2064.6.peg.3386"/>
<keyword evidence="5" id="KW-1185">Reference proteome</keyword>
<dbReference type="PRINTS" id="PR00420">
    <property type="entry name" value="RNGMNOXGNASE"/>
</dbReference>
<dbReference type="PANTHER" id="PTHR43476:SF4">
    <property type="entry name" value="BLR0106 PROTEIN"/>
    <property type="match status" value="1"/>
</dbReference>
<proteinExistence type="predicted"/>
<organism evidence="4 5">
    <name type="scientific">Kitasatospora griseola</name>
    <name type="common">Streptomyces griseolosporeus</name>
    <dbReference type="NCBI Taxonomy" id="2064"/>
    <lineage>
        <taxon>Bacteria</taxon>
        <taxon>Bacillati</taxon>
        <taxon>Actinomycetota</taxon>
        <taxon>Actinomycetes</taxon>
        <taxon>Kitasatosporales</taxon>
        <taxon>Streptomycetaceae</taxon>
        <taxon>Kitasatospora</taxon>
    </lineage>
</organism>
<evidence type="ECO:0000313" key="4">
    <source>
        <dbReference type="EMBL" id="KIQ65372.1"/>
    </source>
</evidence>
<dbReference type="Gene3D" id="3.50.50.60">
    <property type="entry name" value="FAD/NAD(P)-binding domain"/>
    <property type="match status" value="1"/>
</dbReference>
<keyword evidence="2" id="KW-0520">NAD</keyword>
<feature type="domain" description="FAD-binding" evidence="3">
    <location>
        <begin position="7"/>
        <end position="345"/>
    </location>
</feature>
<accession>A0A0D0PYG6</accession>
<dbReference type="SUPFAM" id="SSF51905">
    <property type="entry name" value="FAD/NAD(P)-binding domain"/>
    <property type="match status" value="1"/>
</dbReference>